<feature type="domain" description="HTH luxR-type" evidence="4">
    <location>
        <begin position="146"/>
        <end position="211"/>
    </location>
</feature>
<feature type="modified residue" description="4-aspartylphosphate" evidence="3">
    <location>
        <position position="57"/>
    </location>
</feature>
<dbReference type="InterPro" id="IPR001789">
    <property type="entry name" value="Sig_transdc_resp-reg_receiver"/>
</dbReference>
<dbReference type="SUPFAM" id="SSF52172">
    <property type="entry name" value="CheY-like"/>
    <property type="match status" value="1"/>
</dbReference>
<dbReference type="CDD" id="cd06170">
    <property type="entry name" value="LuxR_C_like"/>
    <property type="match status" value="1"/>
</dbReference>
<dbReference type="InterPro" id="IPR011006">
    <property type="entry name" value="CheY-like_superfamily"/>
</dbReference>
<evidence type="ECO:0000259" key="5">
    <source>
        <dbReference type="PROSITE" id="PS50110"/>
    </source>
</evidence>
<sequence>MTDPMRVMIADDHPVFRDGLASLLDPLPEIEVVARAADGAEAVVMAAEHRPDVIIMDVQMPELNGIEATRTITAAQPDVGVLVLTMGEDDGTVLAALRAGARGYLRKGAEQDEIVRALTTVHGGGVVFGASLAARIAEVLAPASRPERPFPELTERETEILDLIATGRNNGQIAQALFLSPKTIRNNITSILSKLQATDRAEVIIRARDAGLGQGD</sequence>
<dbReference type="InterPro" id="IPR058245">
    <property type="entry name" value="NreC/VraR/RcsB-like_REC"/>
</dbReference>
<dbReference type="PROSITE" id="PS50110">
    <property type="entry name" value="RESPONSE_REGULATORY"/>
    <property type="match status" value="1"/>
</dbReference>
<dbReference type="InterPro" id="IPR016032">
    <property type="entry name" value="Sig_transdc_resp-reg_C-effctor"/>
</dbReference>
<feature type="domain" description="Response regulatory" evidence="5">
    <location>
        <begin position="6"/>
        <end position="122"/>
    </location>
</feature>
<evidence type="ECO:0000313" key="7">
    <source>
        <dbReference type="Proteomes" id="UP001597351"/>
    </source>
</evidence>
<keyword evidence="1 3" id="KW-0597">Phosphoprotein</keyword>
<reference evidence="7" key="1">
    <citation type="journal article" date="2019" name="Int. J. Syst. Evol. Microbiol.">
        <title>The Global Catalogue of Microorganisms (GCM) 10K type strain sequencing project: providing services to taxonomists for standard genome sequencing and annotation.</title>
        <authorList>
            <consortium name="The Broad Institute Genomics Platform"/>
            <consortium name="The Broad Institute Genome Sequencing Center for Infectious Disease"/>
            <person name="Wu L."/>
            <person name="Ma J."/>
        </authorList>
    </citation>
    <scope>NUCLEOTIDE SEQUENCE [LARGE SCALE GENOMIC DNA]</scope>
    <source>
        <strain evidence="7">CGMCC 1.12477</strain>
    </source>
</reference>
<dbReference type="Proteomes" id="UP001597351">
    <property type="component" value="Unassembled WGS sequence"/>
</dbReference>
<proteinExistence type="predicted"/>
<dbReference type="CDD" id="cd17535">
    <property type="entry name" value="REC_NarL-like"/>
    <property type="match status" value="1"/>
</dbReference>
<dbReference type="SMART" id="SM00448">
    <property type="entry name" value="REC"/>
    <property type="match status" value="1"/>
</dbReference>
<dbReference type="PROSITE" id="PS50043">
    <property type="entry name" value="HTH_LUXR_2"/>
    <property type="match status" value="1"/>
</dbReference>
<keyword evidence="2" id="KW-0238">DNA-binding</keyword>
<dbReference type="PROSITE" id="PS00622">
    <property type="entry name" value="HTH_LUXR_1"/>
    <property type="match status" value="1"/>
</dbReference>
<dbReference type="EMBL" id="JBHUGD010000004">
    <property type="protein sequence ID" value="MFD1948825.1"/>
    <property type="molecule type" value="Genomic_DNA"/>
</dbReference>
<dbReference type="Pfam" id="PF00072">
    <property type="entry name" value="Response_reg"/>
    <property type="match status" value="1"/>
</dbReference>
<evidence type="ECO:0000256" key="3">
    <source>
        <dbReference type="PROSITE-ProRule" id="PRU00169"/>
    </source>
</evidence>
<evidence type="ECO:0000259" key="4">
    <source>
        <dbReference type="PROSITE" id="PS50043"/>
    </source>
</evidence>
<dbReference type="PRINTS" id="PR00038">
    <property type="entry name" value="HTHLUXR"/>
</dbReference>
<dbReference type="Pfam" id="PF00196">
    <property type="entry name" value="GerE"/>
    <property type="match status" value="1"/>
</dbReference>
<dbReference type="InterPro" id="IPR000792">
    <property type="entry name" value="Tscrpt_reg_LuxR_C"/>
</dbReference>
<dbReference type="PANTHER" id="PTHR43214">
    <property type="entry name" value="TWO-COMPONENT RESPONSE REGULATOR"/>
    <property type="match status" value="1"/>
</dbReference>
<comment type="caution">
    <text evidence="6">The sequence shown here is derived from an EMBL/GenBank/DDBJ whole genome shotgun (WGS) entry which is preliminary data.</text>
</comment>
<evidence type="ECO:0000313" key="6">
    <source>
        <dbReference type="EMBL" id="MFD1948825.1"/>
    </source>
</evidence>
<accession>A0ABW4TQ87</accession>
<name>A0ABW4TQ87_9ACTN</name>
<dbReference type="SUPFAM" id="SSF46894">
    <property type="entry name" value="C-terminal effector domain of the bipartite response regulators"/>
    <property type="match status" value="1"/>
</dbReference>
<dbReference type="RefSeq" id="WP_343921631.1">
    <property type="nucleotide sequence ID" value="NZ_BAAAJT010000003.1"/>
</dbReference>
<dbReference type="PANTHER" id="PTHR43214:SF43">
    <property type="entry name" value="TWO-COMPONENT RESPONSE REGULATOR"/>
    <property type="match status" value="1"/>
</dbReference>
<dbReference type="InterPro" id="IPR039420">
    <property type="entry name" value="WalR-like"/>
</dbReference>
<gene>
    <name evidence="6" type="ORF">ACFSDE_18630</name>
</gene>
<dbReference type="Gene3D" id="3.40.50.2300">
    <property type="match status" value="1"/>
</dbReference>
<keyword evidence="7" id="KW-1185">Reference proteome</keyword>
<dbReference type="SMART" id="SM00421">
    <property type="entry name" value="HTH_LUXR"/>
    <property type="match status" value="1"/>
</dbReference>
<organism evidence="6 7">
    <name type="scientific">Nocardioides aestuarii</name>
    <dbReference type="NCBI Taxonomy" id="252231"/>
    <lineage>
        <taxon>Bacteria</taxon>
        <taxon>Bacillati</taxon>
        <taxon>Actinomycetota</taxon>
        <taxon>Actinomycetes</taxon>
        <taxon>Propionibacteriales</taxon>
        <taxon>Nocardioidaceae</taxon>
        <taxon>Nocardioides</taxon>
    </lineage>
</organism>
<evidence type="ECO:0000256" key="1">
    <source>
        <dbReference type="ARBA" id="ARBA00022553"/>
    </source>
</evidence>
<evidence type="ECO:0000256" key="2">
    <source>
        <dbReference type="ARBA" id="ARBA00023125"/>
    </source>
</evidence>
<protein>
    <submittedName>
        <fullName evidence="6">Response regulator</fullName>
    </submittedName>
</protein>